<evidence type="ECO:0000313" key="2">
    <source>
        <dbReference type="Proteomes" id="UP001586593"/>
    </source>
</evidence>
<dbReference type="Proteomes" id="UP001586593">
    <property type="component" value="Unassembled WGS sequence"/>
</dbReference>
<keyword evidence="2" id="KW-1185">Reference proteome</keyword>
<evidence type="ECO:0000313" key="1">
    <source>
        <dbReference type="EMBL" id="KAL1844677.1"/>
    </source>
</evidence>
<dbReference type="EMBL" id="JAZHXJ010001544">
    <property type="protein sequence ID" value="KAL1844677.1"/>
    <property type="molecule type" value="Genomic_DNA"/>
</dbReference>
<organism evidence="1 2">
    <name type="scientific">Phialemonium thermophilum</name>
    <dbReference type="NCBI Taxonomy" id="223376"/>
    <lineage>
        <taxon>Eukaryota</taxon>
        <taxon>Fungi</taxon>
        <taxon>Dikarya</taxon>
        <taxon>Ascomycota</taxon>
        <taxon>Pezizomycotina</taxon>
        <taxon>Sordariomycetes</taxon>
        <taxon>Sordariomycetidae</taxon>
        <taxon>Cephalothecales</taxon>
        <taxon>Cephalothecaceae</taxon>
        <taxon>Phialemonium</taxon>
    </lineage>
</organism>
<proteinExistence type="predicted"/>
<name>A0ABR3VSM3_9PEZI</name>
<comment type="caution">
    <text evidence="1">The sequence shown here is derived from an EMBL/GenBank/DDBJ whole genome shotgun (WGS) entry which is preliminary data.</text>
</comment>
<accession>A0ABR3VSM3</accession>
<protein>
    <submittedName>
        <fullName evidence="1">Uncharacterized protein</fullName>
    </submittedName>
</protein>
<sequence length="67" mass="7259">MPVSRQRSFLLHRNPQSISLLLSPTSSLLPCFSFSSSLFLGSAQCSNSAACPAPPCHAPKRAKRLRC</sequence>
<gene>
    <name evidence="1" type="ORF">VTK73DRAFT_2046</name>
</gene>
<reference evidence="1 2" key="1">
    <citation type="journal article" date="2024" name="Commun. Biol.">
        <title>Comparative genomic analysis of thermophilic fungi reveals convergent evolutionary adaptations and gene losses.</title>
        <authorList>
            <person name="Steindorff A.S."/>
            <person name="Aguilar-Pontes M.V."/>
            <person name="Robinson A.J."/>
            <person name="Andreopoulos B."/>
            <person name="LaButti K."/>
            <person name="Kuo A."/>
            <person name="Mondo S."/>
            <person name="Riley R."/>
            <person name="Otillar R."/>
            <person name="Haridas S."/>
            <person name="Lipzen A."/>
            <person name="Grimwood J."/>
            <person name="Schmutz J."/>
            <person name="Clum A."/>
            <person name="Reid I.D."/>
            <person name="Moisan M.C."/>
            <person name="Butler G."/>
            <person name="Nguyen T.T.M."/>
            <person name="Dewar K."/>
            <person name="Conant G."/>
            <person name="Drula E."/>
            <person name="Henrissat B."/>
            <person name="Hansel C."/>
            <person name="Singer S."/>
            <person name="Hutchinson M.I."/>
            <person name="de Vries R.P."/>
            <person name="Natvig D.O."/>
            <person name="Powell A.J."/>
            <person name="Tsang A."/>
            <person name="Grigoriev I.V."/>
        </authorList>
    </citation>
    <scope>NUCLEOTIDE SEQUENCE [LARGE SCALE GENOMIC DNA]</scope>
    <source>
        <strain evidence="1 2">ATCC 24622</strain>
    </source>
</reference>